<evidence type="ECO:0000313" key="1">
    <source>
        <dbReference type="EMBL" id="RZS76143.1"/>
    </source>
</evidence>
<reference evidence="1 2" key="1">
    <citation type="submission" date="2019-02" db="EMBL/GenBank/DDBJ databases">
        <title>Genomic Encyclopedia of Type Strains, Phase IV (KMG-IV): sequencing the most valuable type-strain genomes for metagenomic binning, comparative biology and taxonomic classification.</title>
        <authorList>
            <person name="Goeker M."/>
        </authorList>
    </citation>
    <scope>NUCLEOTIDE SEQUENCE [LARGE SCALE GENOMIC DNA]</scope>
    <source>
        <strain evidence="1 2">DSM 18116</strain>
    </source>
</reference>
<dbReference type="RefSeq" id="WP_130540458.1">
    <property type="nucleotide sequence ID" value="NZ_CP042431.1"/>
</dbReference>
<dbReference type="EMBL" id="SGXA01000001">
    <property type="protein sequence ID" value="RZS76143.1"/>
    <property type="molecule type" value="Genomic_DNA"/>
</dbReference>
<evidence type="ECO:0000313" key="2">
    <source>
        <dbReference type="Proteomes" id="UP000293874"/>
    </source>
</evidence>
<dbReference type="OrthoDB" id="975232at2"/>
<name>A0A4Q7N519_9BACT</name>
<comment type="caution">
    <text evidence="1">The sequence shown here is derived from an EMBL/GenBank/DDBJ whole genome shotgun (WGS) entry which is preliminary data.</text>
</comment>
<dbReference type="Pfam" id="PF14717">
    <property type="entry name" value="DUF4465"/>
    <property type="match status" value="1"/>
</dbReference>
<dbReference type="Proteomes" id="UP000293874">
    <property type="component" value="Unassembled WGS sequence"/>
</dbReference>
<gene>
    <name evidence="1" type="ORF">EV199_2022</name>
</gene>
<dbReference type="PROSITE" id="PS51257">
    <property type="entry name" value="PROKAR_LIPOPROTEIN"/>
    <property type="match status" value="1"/>
</dbReference>
<dbReference type="InterPro" id="IPR027828">
    <property type="entry name" value="DUF4465"/>
</dbReference>
<organism evidence="1 2">
    <name type="scientific">Pseudobacter ginsenosidimutans</name>
    <dbReference type="NCBI Taxonomy" id="661488"/>
    <lineage>
        <taxon>Bacteria</taxon>
        <taxon>Pseudomonadati</taxon>
        <taxon>Bacteroidota</taxon>
        <taxon>Chitinophagia</taxon>
        <taxon>Chitinophagales</taxon>
        <taxon>Chitinophagaceae</taxon>
        <taxon>Pseudobacter</taxon>
    </lineage>
</organism>
<dbReference type="AlphaFoldDB" id="A0A4Q7N519"/>
<keyword evidence="2" id="KW-1185">Reference proteome</keyword>
<protein>
    <submittedName>
        <fullName evidence="1">Uncharacterized protein DUF4465</fullName>
    </submittedName>
</protein>
<sequence length="260" mass="28904">MHKQLLILYALVLLVTGCSKKNEKANTGPFFYATDMLFEDLPLERFSQKVPDQPIKTGPATFSIVKNGSDWTGFALSNRNFRNYVTQETELDSTKFSVYSGTAVHAGGNFLVVHPGDDGATISFDRALTVDKFLIAPTTFLYQAMMYAQGTTVGGKPVKTWATGTRLLTTTKKDYVKVIIKGMNGTKATGEVSFLLADRWSDDANKRSFTVNDWLPVSLEQLGAVTSLIFYFDSSDKTNDLINTPAYFCIDGIRFKENIY</sequence>
<dbReference type="Gene3D" id="2.60.120.1350">
    <property type="entry name" value="Protein of unknown function DUF4465"/>
    <property type="match status" value="1"/>
</dbReference>
<proteinExistence type="predicted"/>
<accession>A0A4Q7N519</accession>